<evidence type="ECO:0000313" key="2">
    <source>
        <dbReference type="EMBL" id="KAJ5135460.1"/>
    </source>
</evidence>
<dbReference type="GeneID" id="81404652"/>
<feature type="compositionally biased region" description="Basic residues" evidence="1">
    <location>
        <begin position="1"/>
        <end position="10"/>
    </location>
</feature>
<feature type="compositionally biased region" description="Polar residues" evidence="1">
    <location>
        <begin position="81"/>
        <end position="93"/>
    </location>
</feature>
<dbReference type="RefSeq" id="XP_056522432.1">
    <property type="nucleotide sequence ID" value="XM_056665482.1"/>
</dbReference>
<sequence length="218" mass="24271">MYHPLKHRHPQSLPTSTTEGYNEEERTMTSVQLYYEEAPAFDWIGFIAGDNGSLDPRTLKVHQVAPRSRHLSDASSESEETQSCASSERSSLDSFRIESGPLYLEHEPPFPRPTSESTLFGLHNQIRRAPRNLSCADSFGEEDTDSLDTSSTDTEFESSLFPFCGRVPSPSEDSTASSHISSSASSSKPVESQWFPLLVGRVIKTKTHKACRALKKML</sequence>
<name>A0A9W9H0U9_9EURO</name>
<reference evidence="2" key="2">
    <citation type="journal article" date="2023" name="IMA Fungus">
        <title>Comparative genomic study of the Penicillium genus elucidates a diverse pangenome and 15 lateral gene transfer events.</title>
        <authorList>
            <person name="Petersen C."/>
            <person name="Sorensen T."/>
            <person name="Nielsen M.R."/>
            <person name="Sondergaard T.E."/>
            <person name="Sorensen J.L."/>
            <person name="Fitzpatrick D.A."/>
            <person name="Frisvad J.C."/>
            <person name="Nielsen K.L."/>
        </authorList>
    </citation>
    <scope>NUCLEOTIDE SEQUENCE</scope>
    <source>
        <strain evidence="2">IBT 22155</strain>
    </source>
</reference>
<feature type="region of interest" description="Disordered" evidence="1">
    <location>
        <begin position="1"/>
        <end position="25"/>
    </location>
</feature>
<reference evidence="2" key="1">
    <citation type="submission" date="2022-11" db="EMBL/GenBank/DDBJ databases">
        <authorList>
            <person name="Petersen C."/>
        </authorList>
    </citation>
    <scope>NUCLEOTIDE SEQUENCE</scope>
    <source>
        <strain evidence="2">IBT 22155</strain>
    </source>
</reference>
<feature type="non-terminal residue" evidence="2">
    <location>
        <position position="1"/>
    </location>
</feature>
<organism evidence="2 3">
    <name type="scientific">Penicillium bovifimosum</name>
    <dbReference type="NCBI Taxonomy" id="126998"/>
    <lineage>
        <taxon>Eukaryota</taxon>
        <taxon>Fungi</taxon>
        <taxon>Dikarya</taxon>
        <taxon>Ascomycota</taxon>
        <taxon>Pezizomycotina</taxon>
        <taxon>Eurotiomycetes</taxon>
        <taxon>Eurotiomycetidae</taxon>
        <taxon>Eurotiales</taxon>
        <taxon>Aspergillaceae</taxon>
        <taxon>Penicillium</taxon>
    </lineage>
</organism>
<protein>
    <submittedName>
        <fullName evidence="2">Uncharacterized protein</fullName>
    </submittedName>
</protein>
<dbReference type="Proteomes" id="UP001149079">
    <property type="component" value="Unassembled WGS sequence"/>
</dbReference>
<comment type="caution">
    <text evidence="2">The sequence shown here is derived from an EMBL/GenBank/DDBJ whole genome shotgun (WGS) entry which is preliminary data.</text>
</comment>
<evidence type="ECO:0000313" key="3">
    <source>
        <dbReference type="Proteomes" id="UP001149079"/>
    </source>
</evidence>
<proteinExistence type="predicted"/>
<gene>
    <name evidence="2" type="ORF">N7515_004738</name>
</gene>
<dbReference type="OrthoDB" id="4366889at2759"/>
<dbReference type="EMBL" id="JAPQKL010000004">
    <property type="protein sequence ID" value="KAJ5135460.1"/>
    <property type="molecule type" value="Genomic_DNA"/>
</dbReference>
<keyword evidence="3" id="KW-1185">Reference proteome</keyword>
<dbReference type="AlphaFoldDB" id="A0A9W9H0U9"/>
<evidence type="ECO:0000256" key="1">
    <source>
        <dbReference type="SAM" id="MobiDB-lite"/>
    </source>
</evidence>
<feature type="region of interest" description="Disordered" evidence="1">
    <location>
        <begin position="65"/>
        <end position="93"/>
    </location>
</feature>
<feature type="compositionally biased region" description="Low complexity" evidence="1">
    <location>
        <begin position="171"/>
        <end position="189"/>
    </location>
</feature>
<feature type="region of interest" description="Disordered" evidence="1">
    <location>
        <begin position="169"/>
        <end position="189"/>
    </location>
</feature>
<accession>A0A9W9H0U9</accession>